<feature type="transmembrane region" description="Helical" evidence="1">
    <location>
        <begin position="6"/>
        <end position="26"/>
    </location>
</feature>
<keyword evidence="3" id="KW-1185">Reference proteome</keyword>
<evidence type="ECO:0000256" key="1">
    <source>
        <dbReference type="SAM" id="Phobius"/>
    </source>
</evidence>
<gene>
    <name evidence="2" type="ORF">FD00_GL000066</name>
</gene>
<keyword evidence="1" id="KW-0472">Membrane</keyword>
<comment type="caution">
    <text evidence="2">The sequence shown here is derived from an EMBL/GenBank/DDBJ whole genome shotgun (WGS) entry which is preliminary data.</text>
</comment>
<dbReference type="PATRIC" id="fig|1046596.6.peg.67"/>
<protein>
    <submittedName>
        <fullName evidence="2">Uncharacterized protein</fullName>
    </submittedName>
</protein>
<keyword evidence="1" id="KW-1133">Transmembrane helix</keyword>
<sequence>MMMSTLEMIALFSLILLMAYNIRLGLMVKKLRDKLSKGKEIELTESTNKEIVDAIKTRKKWTVLSQCLFWISIVMMLYGSMGLLIYFLDLYTIAVIYINLVNRKVFTELIKL</sequence>
<evidence type="ECO:0000313" key="2">
    <source>
        <dbReference type="EMBL" id="KRN11534.1"/>
    </source>
</evidence>
<accession>A0A0R2E593</accession>
<keyword evidence="1" id="KW-0812">Transmembrane</keyword>
<proteinExistence type="predicted"/>
<dbReference type="AlphaFoldDB" id="A0A0R2E593"/>
<dbReference type="EMBL" id="AYYH01000001">
    <property type="protein sequence ID" value="KRN11534.1"/>
    <property type="molecule type" value="Genomic_DNA"/>
</dbReference>
<feature type="transmembrane region" description="Helical" evidence="1">
    <location>
        <begin position="61"/>
        <end position="78"/>
    </location>
</feature>
<dbReference type="Proteomes" id="UP000050898">
    <property type="component" value="Unassembled WGS sequence"/>
</dbReference>
<evidence type="ECO:0000313" key="3">
    <source>
        <dbReference type="Proteomes" id="UP000050898"/>
    </source>
</evidence>
<name>A0A0R2E593_9LACO</name>
<feature type="transmembrane region" description="Helical" evidence="1">
    <location>
        <begin position="84"/>
        <end position="102"/>
    </location>
</feature>
<organism evidence="2 3">
    <name type="scientific">Liquorilactobacillus mali KCTC 3596 = DSM 20444</name>
    <dbReference type="NCBI Taxonomy" id="1046596"/>
    <lineage>
        <taxon>Bacteria</taxon>
        <taxon>Bacillati</taxon>
        <taxon>Bacillota</taxon>
        <taxon>Bacilli</taxon>
        <taxon>Lactobacillales</taxon>
        <taxon>Lactobacillaceae</taxon>
        <taxon>Liquorilactobacillus</taxon>
    </lineage>
</organism>
<reference evidence="2 3" key="1">
    <citation type="journal article" date="2015" name="Genome Announc.">
        <title>Expanding the biotechnology potential of lactobacilli through comparative genomics of 213 strains and associated genera.</title>
        <authorList>
            <person name="Sun Z."/>
            <person name="Harris H.M."/>
            <person name="McCann A."/>
            <person name="Guo C."/>
            <person name="Argimon S."/>
            <person name="Zhang W."/>
            <person name="Yang X."/>
            <person name="Jeffery I.B."/>
            <person name="Cooney J.C."/>
            <person name="Kagawa T.F."/>
            <person name="Liu W."/>
            <person name="Song Y."/>
            <person name="Salvetti E."/>
            <person name="Wrobel A."/>
            <person name="Rasinkangas P."/>
            <person name="Parkhill J."/>
            <person name="Rea M.C."/>
            <person name="O'Sullivan O."/>
            <person name="Ritari J."/>
            <person name="Douillard F.P."/>
            <person name="Paul Ross R."/>
            <person name="Yang R."/>
            <person name="Briner A.E."/>
            <person name="Felis G.E."/>
            <person name="de Vos W.M."/>
            <person name="Barrangou R."/>
            <person name="Klaenhammer T.R."/>
            <person name="Caufield P.W."/>
            <person name="Cui Y."/>
            <person name="Zhang H."/>
            <person name="O'Toole P.W."/>
        </authorList>
    </citation>
    <scope>NUCLEOTIDE SEQUENCE [LARGE SCALE GENOMIC DNA]</scope>
    <source>
        <strain evidence="2 3">DSM 20444</strain>
    </source>
</reference>